<keyword evidence="2 5" id="KW-0545">Nucleotide biosynthesis</keyword>
<evidence type="ECO:0000256" key="5">
    <source>
        <dbReference type="HAMAP-Rule" id="MF_00235"/>
    </source>
</evidence>
<dbReference type="EC" id="2.7.4.3" evidence="5"/>
<comment type="function">
    <text evidence="5">Catalyzes the reversible transfer of the terminal phosphate group between ATP and AMP. Plays an important role in cellular energy homeostasis and in adenine nucleotide metabolism.</text>
</comment>
<sequence>MRIKKLHDLYFKQLLGQEEITSIVKSLAKQVKKDLPQDEVPLFVGILNGCFMFAADFIREYKGDCEISFVKLASYEGESSTGDVKRLIGINEDLTGRTVIILEDIIDTGTTLHEIYEIFRSTSIKELKIVSLFFKPDVYRKELHINYIGKSIEDKFIVGYGLDYDGLGRNLPAIYQLTTTQPKMKNIVLFGPPGAGKGTQAELLKEKYQLVHISTGDVFRFNIKNETELGVLAKKFIDAGDLVPDEVTINMLKAEVNKNEDANGFIFDGFPRTESQAKALDEFLAEKNERINGMVALEVPEDLLVARILERGKTSGRSDDTDESKIRNRFNEYNTKTAVLKDFYEAQGNFYGVDGVGSIDEITQRLSEVFDKL</sequence>
<dbReference type="SUPFAM" id="SSF53271">
    <property type="entry name" value="PRTase-like"/>
    <property type="match status" value="1"/>
</dbReference>
<dbReference type="EMBL" id="CAXIXY010000005">
    <property type="protein sequence ID" value="CAL2087703.1"/>
    <property type="molecule type" value="Genomic_DNA"/>
</dbReference>
<proteinExistence type="inferred from homology"/>
<dbReference type="RefSeq" id="WP_348712401.1">
    <property type="nucleotide sequence ID" value="NZ_CAXIXY010000005.1"/>
</dbReference>
<feature type="domain" description="Phosphoribosyltransferase" evidence="6">
    <location>
        <begin position="14"/>
        <end position="164"/>
    </location>
</feature>
<evidence type="ECO:0000256" key="2">
    <source>
        <dbReference type="ARBA" id="ARBA00022727"/>
    </source>
</evidence>
<feature type="binding site" evidence="5">
    <location>
        <position position="215"/>
    </location>
    <ligand>
        <name>AMP</name>
        <dbReference type="ChEBI" id="CHEBI:456215"/>
    </ligand>
</feature>
<feature type="region of interest" description="NMP" evidence="5">
    <location>
        <begin position="214"/>
        <end position="243"/>
    </location>
</feature>
<evidence type="ECO:0000256" key="1">
    <source>
        <dbReference type="ARBA" id="ARBA00022679"/>
    </source>
</evidence>
<dbReference type="Pfam" id="PF00406">
    <property type="entry name" value="ADK"/>
    <property type="match status" value="1"/>
</dbReference>
<protein>
    <recommendedName>
        <fullName evidence="5">Adenylate kinase</fullName>
        <shortName evidence="5">AK</shortName>
        <ecNumber evidence="5">2.7.4.3</ecNumber>
    </recommendedName>
    <alternativeName>
        <fullName evidence="5">ATP-AMP transphosphorylase</fullName>
    </alternativeName>
    <alternativeName>
        <fullName evidence="5">ATP:AMP phosphotransferase</fullName>
    </alternativeName>
    <alternativeName>
        <fullName evidence="5">Adenylate monophosphate kinase</fullName>
    </alternativeName>
</protein>
<feature type="binding site" evidence="5">
    <location>
        <position position="276"/>
    </location>
    <ligand>
        <name>AMP</name>
        <dbReference type="ChEBI" id="CHEBI:456215"/>
    </ligand>
</feature>
<organism evidence="7 8">
    <name type="scientific">Tenacibaculum platacis</name>
    <dbReference type="NCBI Taxonomy" id="3137852"/>
    <lineage>
        <taxon>Bacteria</taxon>
        <taxon>Pseudomonadati</taxon>
        <taxon>Bacteroidota</taxon>
        <taxon>Flavobacteriia</taxon>
        <taxon>Flavobacteriales</taxon>
        <taxon>Flavobacteriaceae</taxon>
        <taxon>Tenacibaculum</taxon>
    </lineage>
</organism>
<dbReference type="NCBIfam" id="TIGR01351">
    <property type="entry name" value="adk"/>
    <property type="match status" value="1"/>
</dbReference>
<dbReference type="NCBIfam" id="NF011100">
    <property type="entry name" value="PRK14527.1"/>
    <property type="match status" value="1"/>
</dbReference>
<dbReference type="InterPro" id="IPR029057">
    <property type="entry name" value="PRTase-like"/>
</dbReference>
<dbReference type="Gene3D" id="3.40.50.2020">
    <property type="match status" value="1"/>
</dbReference>
<dbReference type="InterPro" id="IPR000850">
    <property type="entry name" value="Adenylat/UMP-CMP_kin"/>
</dbReference>
<name>A0ABM9P245_9FLAO</name>
<dbReference type="InterPro" id="IPR033690">
    <property type="entry name" value="Adenylat_kinase_CS"/>
</dbReference>
<dbReference type="NCBIfam" id="NF011101">
    <property type="entry name" value="PRK14528.1"/>
    <property type="match status" value="1"/>
</dbReference>
<evidence type="ECO:0000313" key="8">
    <source>
        <dbReference type="Proteomes" id="UP001497416"/>
    </source>
</evidence>
<reference evidence="7 8" key="1">
    <citation type="submission" date="2024-05" db="EMBL/GenBank/DDBJ databases">
        <authorList>
            <person name="Duchaud E."/>
        </authorList>
    </citation>
    <scope>NUCLEOTIDE SEQUENCE [LARGE SCALE GENOMIC DNA]</scope>
    <source>
        <strain evidence="7">Ena-SAMPLE-TAB-13-05-2024-13:56:06:370-140302</strain>
    </source>
</reference>
<comment type="domain">
    <text evidence="5">Consists of three domains, a large central CORE domain and two small peripheral domains, NMPbind and LID, which undergo movements during catalysis. The LID domain closes over the site of phosphoryl transfer upon ATP binding. Assembling and dissambling the active center during each catalytic cycle provides an effective means to prevent ATP hydrolysis.</text>
</comment>
<dbReference type="HAMAP" id="MF_00235">
    <property type="entry name" value="Adenylate_kinase_Adk"/>
    <property type="match status" value="1"/>
</dbReference>
<feature type="binding site" evidence="5">
    <location>
        <position position="357"/>
    </location>
    <ligand>
        <name>ATP</name>
        <dbReference type="ChEBI" id="CHEBI:30616"/>
    </ligand>
</feature>
<dbReference type="Gene3D" id="3.40.50.300">
    <property type="entry name" value="P-loop containing nucleotide triphosphate hydrolases"/>
    <property type="match status" value="1"/>
</dbReference>
<comment type="subcellular location">
    <subcellularLocation>
        <location evidence="5">Cytoplasm</location>
    </subcellularLocation>
</comment>
<feature type="binding site" evidence="5">
    <location>
        <begin position="241"/>
        <end position="243"/>
    </location>
    <ligand>
        <name>AMP</name>
        <dbReference type="ChEBI" id="CHEBI:456215"/>
    </ligand>
</feature>
<dbReference type="InterPro" id="IPR006259">
    <property type="entry name" value="Adenyl_kin_sub"/>
</dbReference>
<evidence type="ECO:0000259" key="6">
    <source>
        <dbReference type="Pfam" id="PF00156"/>
    </source>
</evidence>
<evidence type="ECO:0000256" key="3">
    <source>
        <dbReference type="ARBA" id="ARBA00022741"/>
    </source>
</evidence>
<dbReference type="PROSITE" id="PS00113">
    <property type="entry name" value="ADENYLATE_KINASE"/>
    <property type="match status" value="1"/>
</dbReference>
<keyword evidence="5" id="KW-0963">Cytoplasm</keyword>
<accession>A0ABM9P245</accession>
<keyword evidence="5" id="KW-0067">ATP-binding</keyword>
<feature type="binding site" evidence="5">
    <location>
        <begin position="194"/>
        <end position="199"/>
    </location>
    <ligand>
        <name>ATP</name>
        <dbReference type="ChEBI" id="CHEBI:30616"/>
    </ligand>
</feature>
<dbReference type="NCBIfam" id="NF011105">
    <property type="entry name" value="PRK14532.1"/>
    <property type="match status" value="1"/>
</dbReference>
<comment type="caution">
    <text evidence="5">Lacks conserved residue(s) required for the propagation of feature annotation.</text>
</comment>
<feature type="binding site" evidence="5">
    <location>
        <position position="220"/>
    </location>
    <ligand>
        <name>AMP</name>
        <dbReference type="ChEBI" id="CHEBI:456215"/>
    </ligand>
</feature>
<feature type="binding site" evidence="5">
    <location>
        <position position="317"/>
    </location>
    <ligand>
        <name>AMP</name>
        <dbReference type="ChEBI" id="CHEBI:456215"/>
    </ligand>
</feature>
<dbReference type="InterPro" id="IPR027417">
    <property type="entry name" value="P-loop_NTPase"/>
</dbReference>
<keyword evidence="1 5" id="KW-0808">Transferase</keyword>
<dbReference type="Pfam" id="PF00156">
    <property type="entry name" value="Pribosyltran"/>
    <property type="match status" value="1"/>
</dbReference>
<dbReference type="Proteomes" id="UP001497416">
    <property type="component" value="Unassembled WGS sequence"/>
</dbReference>
<comment type="catalytic activity">
    <reaction evidence="5">
        <text>AMP + ATP = 2 ADP</text>
        <dbReference type="Rhea" id="RHEA:12973"/>
        <dbReference type="ChEBI" id="CHEBI:30616"/>
        <dbReference type="ChEBI" id="CHEBI:456215"/>
        <dbReference type="ChEBI" id="CHEBI:456216"/>
        <dbReference type="EC" id="2.7.4.3"/>
    </reaction>
</comment>
<keyword evidence="3 5" id="KW-0547">Nucleotide-binding</keyword>
<evidence type="ECO:0000256" key="4">
    <source>
        <dbReference type="ARBA" id="ARBA00022777"/>
    </source>
</evidence>
<dbReference type="PANTHER" id="PTHR23359">
    <property type="entry name" value="NUCLEOTIDE KINASE"/>
    <property type="match status" value="1"/>
</dbReference>
<dbReference type="InterPro" id="IPR000836">
    <property type="entry name" value="PRTase_dom"/>
</dbReference>
<gene>
    <name evidence="5" type="primary">adk</name>
    <name evidence="7" type="ORF">T190607A01A_30009</name>
</gene>
<comment type="pathway">
    <text evidence="5">Purine metabolism; AMP biosynthesis via salvage pathway; AMP from ADP: step 1/1.</text>
</comment>
<dbReference type="CDD" id="cd06223">
    <property type="entry name" value="PRTases_typeI"/>
    <property type="match status" value="1"/>
</dbReference>
<feature type="binding site" evidence="5">
    <location>
        <position position="329"/>
    </location>
    <ligand>
        <name>AMP</name>
        <dbReference type="ChEBI" id="CHEBI:456215"/>
    </ligand>
</feature>
<keyword evidence="8" id="KW-1185">Reference proteome</keyword>
<dbReference type="SUPFAM" id="SSF52540">
    <property type="entry name" value="P-loop containing nucleoside triphosphate hydrolases"/>
    <property type="match status" value="1"/>
</dbReference>
<comment type="caution">
    <text evidence="7">The sequence shown here is derived from an EMBL/GenBank/DDBJ whole genome shotgun (WGS) entry which is preliminary data.</text>
</comment>
<feature type="binding site" evidence="5">
    <location>
        <begin position="269"/>
        <end position="272"/>
    </location>
    <ligand>
        <name>AMP</name>
        <dbReference type="ChEBI" id="CHEBI:456215"/>
    </ligand>
</feature>
<keyword evidence="4 5" id="KW-0418">Kinase</keyword>
<feature type="binding site" evidence="5">
    <location>
        <position position="311"/>
    </location>
    <ligand>
        <name>ATP</name>
        <dbReference type="ChEBI" id="CHEBI:30616"/>
    </ligand>
</feature>
<comment type="similarity">
    <text evidence="5">Belongs to the adenylate kinase family.</text>
</comment>
<dbReference type="GO" id="GO:0004017">
    <property type="term" value="F:AMP kinase activity"/>
    <property type="evidence" value="ECO:0007669"/>
    <property type="project" value="UniProtKB-EC"/>
</dbReference>
<comment type="subunit">
    <text evidence="5">Monomer.</text>
</comment>
<dbReference type="CDD" id="cd01428">
    <property type="entry name" value="ADK"/>
    <property type="match status" value="1"/>
</dbReference>
<dbReference type="NCBIfam" id="NF001381">
    <property type="entry name" value="PRK00279.1-3"/>
    <property type="match status" value="1"/>
</dbReference>
<dbReference type="PRINTS" id="PR00094">
    <property type="entry name" value="ADENYLTKNASE"/>
</dbReference>
<evidence type="ECO:0000313" key="7">
    <source>
        <dbReference type="EMBL" id="CAL2087703.1"/>
    </source>
</evidence>